<organism evidence="2 3">
    <name type="scientific">Punica granatum</name>
    <name type="common">Pomegranate</name>
    <dbReference type="NCBI Taxonomy" id="22663"/>
    <lineage>
        <taxon>Eukaryota</taxon>
        <taxon>Viridiplantae</taxon>
        <taxon>Streptophyta</taxon>
        <taxon>Embryophyta</taxon>
        <taxon>Tracheophyta</taxon>
        <taxon>Spermatophyta</taxon>
        <taxon>Magnoliopsida</taxon>
        <taxon>eudicotyledons</taxon>
        <taxon>Gunneridae</taxon>
        <taxon>Pentapetalae</taxon>
        <taxon>rosids</taxon>
        <taxon>malvids</taxon>
        <taxon>Myrtales</taxon>
        <taxon>Lythraceae</taxon>
        <taxon>Punica</taxon>
    </lineage>
</organism>
<feature type="region of interest" description="Disordered" evidence="1">
    <location>
        <begin position="115"/>
        <end position="134"/>
    </location>
</feature>
<gene>
    <name evidence="2" type="ORF">CRG98_041853</name>
</gene>
<protein>
    <submittedName>
        <fullName evidence="2">Uncharacterized protein</fullName>
    </submittedName>
</protein>
<reference evidence="2 3" key="1">
    <citation type="submission" date="2017-11" db="EMBL/GenBank/DDBJ databases">
        <title>De-novo sequencing of pomegranate (Punica granatum L.) genome.</title>
        <authorList>
            <person name="Akparov Z."/>
            <person name="Amiraslanov A."/>
            <person name="Hajiyeva S."/>
            <person name="Abbasov M."/>
            <person name="Kaur K."/>
            <person name="Hamwieh A."/>
            <person name="Solovyev V."/>
            <person name="Salamov A."/>
            <person name="Braich B."/>
            <person name="Kosarev P."/>
            <person name="Mahmoud A."/>
            <person name="Hajiyev E."/>
            <person name="Babayeva S."/>
            <person name="Izzatullayeva V."/>
            <person name="Mammadov A."/>
            <person name="Mammadov A."/>
            <person name="Sharifova S."/>
            <person name="Ojaghi J."/>
            <person name="Eynullazada K."/>
            <person name="Bayramov B."/>
            <person name="Abdulazimova A."/>
            <person name="Shahmuradov I."/>
        </authorList>
    </citation>
    <scope>NUCLEOTIDE SEQUENCE [LARGE SCALE GENOMIC DNA]</scope>
    <source>
        <strain evidence="3">cv. AG2017</strain>
        <tissue evidence="2">Leaf</tissue>
    </source>
</reference>
<comment type="caution">
    <text evidence="2">The sequence shown here is derived from an EMBL/GenBank/DDBJ whole genome shotgun (WGS) entry which is preliminary data.</text>
</comment>
<name>A0A2I0I1D2_PUNGR</name>
<dbReference type="Proteomes" id="UP000233551">
    <property type="component" value="Unassembled WGS sequence"/>
</dbReference>
<evidence type="ECO:0000256" key="1">
    <source>
        <dbReference type="SAM" id="MobiDB-lite"/>
    </source>
</evidence>
<feature type="region of interest" description="Disordered" evidence="1">
    <location>
        <begin position="55"/>
        <end position="99"/>
    </location>
</feature>
<sequence>MTKGDKYEIIKTANEKAPKPKARLPLKRGAIKVRIFKLLGEKLVSLCQSVFPPPTGDLREAEAGASTSKNPSKVMGNRDEIIKPNNQKPKARVPPKRDPIKVKVFFAKETSIPCTVSPGSQTNNNRILERPTQL</sequence>
<dbReference type="AlphaFoldDB" id="A0A2I0I1D2"/>
<proteinExistence type="predicted"/>
<dbReference type="EMBL" id="PGOL01004328">
    <property type="protein sequence ID" value="PKI37757.1"/>
    <property type="molecule type" value="Genomic_DNA"/>
</dbReference>
<keyword evidence="3" id="KW-1185">Reference proteome</keyword>
<evidence type="ECO:0000313" key="3">
    <source>
        <dbReference type="Proteomes" id="UP000233551"/>
    </source>
</evidence>
<accession>A0A2I0I1D2</accession>
<evidence type="ECO:0000313" key="2">
    <source>
        <dbReference type="EMBL" id="PKI37757.1"/>
    </source>
</evidence>